<evidence type="ECO:0000256" key="1">
    <source>
        <dbReference type="SAM" id="MobiDB-lite"/>
    </source>
</evidence>
<protein>
    <submittedName>
        <fullName evidence="2">Uncharacterized protein</fullName>
    </submittedName>
</protein>
<feature type="compositionally biased region" description="Basic and acidic residues" evidence="1">
    <location>
        <begin position="73"/>
        <end position="90"/>
    </location>
</feature>
<organism evidence="2 3">
    <name type="scientific">Acrocarpospora corrugata</name>
    <dbReference type="NCBI Taxonomy" id="35763"/>
    <lineage>
        <taxon>Bacteria</taxon>
        <taxon>Bacillati</taxon>
        <taxon>Actinomycetota</taxon>
        <taxon>Actinomycetes</taxon>
        <taxon>Streptosporangiales</taxon>
        <taxon>Streptosporangiaceae</taxon>
        <taxon>Acrocarpospora</taxon>
    </lineage>
</organism>
<dbReference type="Proteomes" id="UP000334990">
    <property type="component" value="Unassembled WGS sequence"/>
</dbReference>
<feature type="region of interest" description="Disordered" evidence="1">
    <location>
        <begin position="1"/>
        <end position="107"/>
    </location>
</feature>
<name>A0A5M3VWD1_9ACTN</name>
<dbReference type="EMBL" id="BLAD01000037">
    <property type="protein sequence ID" value="GER98707.1"/>
    <property type="molecule type" value="Genomic_DNA"/>
</dbReference>
<keyword evidence="3" id="KW-1185">Reference proteome</keyword>
<dbReference type="AlphaFoldDB" id="A0A5M3VWD1"/>
<feature type="compositionally biased region" description="Polar residues" evidence="1">
    <location>
        <begin position="30"/>
        <end position="40"/>
    </location>
</feature>
<evidence type="ECO:0000313" key="2">
    <source>
        <dbReference type="EMBL" id="GER98707.1"/>
    </source>
</evidence>
<feature type="compositionally biased region" description="Low complexity" evidence="1">
    <location>
        <begin position="45"/>
        <end position="59"/>
    </location>
</feature>
<dbReference type="OrthoDB" id="9834636at2"/>
<reference evidence="2 3" key="1">
    <citation type="submission" date="2019-10" db="EMBL/GenBank/DDBJ databases">
        <title>Whole genome shotgun sequence of Acrocarpospora corrugata NBRC 13972.</title>
        <authorList>
            <person name="Ichikawa N."/>
            <person name="Kimura A."/>
            <person name="Kitahashi Y."/>
            <person name="Komaki H."/>
            <person name="Oguchi A."/>
        </authorList>
    </citation>
    <scope>NUCLEOTIDE SEQUENCE [LARGE SCALE GENOMIC DNA]</scope>
    <source>
        <strain evidence="2 3">NBRC 13972</strain>
    </source>
</reference>
<comment type="caution">
    <text evidence="2">The sequence shown here is derived from an EMBL/GenBank/DDBJ whole genome shotgun (WGS) entry which is preliminary data.</text>
</comment>
<gene>
    <name evidence="2" type="ORF">Acor_07700</name>
</gene>
<dbReference type="RefSeq" id="WP_155335138.1">
    <property type="nucleotide sequence ID" value="NZ_BAAABN010000078.1"/>
</dbReference>
<proteinExistence type="predicted"/>
<accession>A0A5M3VWD1</accession>
<sequence>MAETDSEMTPVEPVTAGKVGARRAEIGQQLPDSVSGSLNVPQVRPAAATRPEAATPSTADPGDVDWPRAQPPRRPDVADDRPEGAERMDAAHPYTQAGEPPPPALSALSDALAATPAEVSPHRGGHRLATATAVAAGLLAIRTLIGRRRT</sequence>
<evidence type="ECO:0000313" key="3">
    <source>
        <dbReference type="Proteomes" id="UP000334990"/>
    </source>
</evidence>